<gene>
    <name evidence="2" type="ORF">AK812_SmicGene9244</name>
</gene>
<evidence type="ECO:0000313" key="3">
    <source>
        <dbReference type="Proteomes" id="UP000186817"/>
    </source>
</evidence>
<dbReference type="Proteomes" id="UP000186817">
    <property type="component" value="Unassembled WGS sequence"/>
</dbReference>
<reference evidence="2 3" key="1">
    <citation type="submission" date="2016-02" db="EMBL/GenBank/DDBJ databases">
        <title>Genome analysis of coral dinoflagellate symbionts highlights evolutionary adaptations to a symbiotic lifestyle.</title>
        <authorList>
            <person name="Aranda M."/>
            <person name="Li Y."/>
            <person name="Liew Y.J."/>
            <person name="Baumgarten S."/>
            <person name="Simakov O."/>
            <person name="Wilson M."/>
            <person name="Piel J."/>
            <person name="Ashoor H."/>
            <person name="Bougouffa S."/>
            <person name="Bajic V.B."/>
            <person name="Ryu T."/>
            <person name="Ravasi T."/>
            <person name="Bayer T."/>
            <person name="Micklem G."/>
            <person name="Kim H."/>
            <person name="Bhak J."/>
            <person name="Lajeunesse T.C."/>
            <person name="Voolstra C.R."/>
        </authorList>
    </citation>
    <scope>NUCLEOTIDE SEQUENCE [LARGE SCALE GENOMIC DNA]</scope>
    <source>
        <strain evidence="2 3">CCMP2467</strain>
    </source>
</reference>
<accession>A0A1Q9EJ18</accession>
<keyword evidence="3" id="KW-1185">Reference proteome</keyword>
<keyword evidence="1" id="KW-0812">Transmembrane</keyword>
<dbReference type="AlphaFoldDB" id="A0A1Q9EJ18"/>
<sequence length="159" mass="18229">MGPWAGWLWFDCAEEEDGEEVRRAKAVHYVHHKEAVEDARLVRLCSYQTLHRRFVPARTSILMDRDSSAQKIAATTAAVMLRKATLQYRMNIAILFREVAGPNPECGTRYFETYPMFNNLTAYVGREPNYFVIFIAVALFDLVLVAIGWLFIALDMSFG</sequence>
<name>A0A1Q9EJ18_SYMMI</name>
<organism evidence="2 3">
    <name type="scientific">Symbiodinium microadriaticum</name>
    <name type="common">Dinoflagellate</name>
    <name type="synonym">Zooxanthella microadriatica</name>
    <dbReference type="NCBI Taxonomy" id="2951"/>
    <lineage>
        <taxon>Eukaryota</taxon>
        <taxon>Sar</taxon>
        <taxon>Alveolata</taxon>
        <taxon>Dinophyceae</taxon>
        <taxon>Suessiales</taxon>
        <taxon>Symbiodiniaceae</taxon>
        <taxon>Symbiodinium</taxon>
    </lineage>
</organism>
<evidence type="ECO:0000256" key="1">
    <source>
        <dbReference type="SAM" id="Phobius"/>
    </source>
</evidence>
<keyword evidence="1" id="KW-1133">Transmembrane helix</keyword>
<protein>
    <submittedName>
        <fullName evidence="2">Uncharacterized protein</fullName>
    </submittedName>
</protein>
<proteinExistence type="predicted"/>
<evidence type="ECO:0000313" key="2">
    <source>
        <dbReference type="EMBL" id="OLQ07358.1"/>
    </source>
</evidence>
<feature type="transmembrane region" description="Helical" evidence="1">
    <location>
        <begin position="130"/>
        <end position="154"/>
    </location>
</feature>
<comment type="caution">
    <text evidence="2">The sequence shown here is derived from an EMBL/GenBank/DDBJ whole genome shotgun (WGS) entry which is preliminary data.</text>
</comment>
<keyword evidence="1" id="KW-0472">Membrane</keyword>
<dbReference type="EMBL" id="LSRX01000140">
    <property type="protein sequence ID" value="OLQ07358.1"/>
    <property type="molecule type" value="Genomic_DNA"/>
</dbReference>